<dbReference type="RefSeq" id="WP_092126157.1">
    <property type="nucleotide sequence ID" value="NZ_FNTH01000001.1"/>
</dbReference>
<dbReference type="Pfam" id="PF09123">
    <property type="entry name" value="DUF1931"/>
    <property type="match status" value="1"/>
</dbReference>
<dbReference type="AlphaFoldDB" id="A0A1H4YL91"/>
<evidence type="ECO:0000313" key="1">
    <source>
        <dbReference type="EMBL" id="SED18385.1"/>
    </source>
</evidence>
<dbReference type="EMBL" id="FNTH01000001">
    <property type="protein sequence ID" value="SED18385.1"/>
    <property type="molecule type" value="Genomic_DNA"/>
</dbReference>
<evidence type="ECO:0000313" key="2">
    <source>
        <dbReference type="Proteomes" id="UP000198992"/>
    </source>
</evidence>
<name>A0A1H4YL91_9BRAD</name>
<dbReference type="Gene3D" id="1.10.20.10">
    <property type="entry name" value="Histone, subunit A"/>
    <property type="match status" value="1"/>
</dbReference>
<dbReference type="InterPro" id="IPR015207">
    <property type="entry name" value="DUF1931"/>
</dbReference>
<dbReference type="InterPro" id="IPR009072">
    <property type="entry name" value="Histone-fold"/>
</dbReference>
<evidence type="ECO:0008006" key="3">
    <source>
        <dbReference type="Google" id="ProtNLM"/>
    </source>
</evidence>
<sequence length="161" mass="18482">MIATVQPNQPPTSRVMSVAKFERFFRIVAGLDVDKQDLKRCSDFINQELYDLLLRGQAAAKANGRVFMEPFDLPITKGLQECIHRFEKLDEEIELRPILDHLTARPPLDIAYGEDVEDHLPEIVGGLSVALARVFRIIDPNLKNPSNEHWQKCFRLFDLLL</sequence>
<reference evidence="1 2" key="1">
    <citation type="submission" date="2016-10" db="EMBL/GenBank/DDBJ databases">
        <authorList>
            <person name="de Groot N.N."/>
        </authorList>
    </citation>
    <scope>NUCLEOTIDE SEQUENCE [LARGE SCALE GENOMIC DNA]</scope>
    <source>
        <strain evidence="1 2">MT12</strain>
    </source>
</reference>
<protein>
    <recommendedName>
        <fullName evidence="3">DUF1931 family protein</fullName>
    </recommendedName>
</protein>
<dbReference type="CDD" id="cd22922">
    <property type="entry name" value="HFD_Aq328-like_rpt1"/>
    <property type="match status" value="1"/>
</dbReference>
<organism evidence="1 2">
    <name type="scientific">Bradyrhizobium erythrophlei</name>
    <dbReference type="NCBI Taxonomy" id="1437360"/>
    <lineage>
        <taxon>Bacteria</taxon>
        <taxon>Pseudomonadati</taxon>
        <taxon>Pseudomonadota</taxon>
        <taxon>Alphaproteobacteria</taxon>
        <taxon>Hyphomicrobiales</taxon>
        <taxon>Nitrobacteraceae</taxon>
        <taxon>Bradyrhizobium</taxon>
    </lineage>
</organism>
<dbReference type="OrthoDB" id="14134at2"/>
<dbReference type="GO" id="GO:0046982">
    <property type="term" value="F:protein heterodimerization activity"/>
    <property type="evidence" value="ECO:0007669"/>
    <property type="project" value="InterPro"/>
</dbReference>
<dbReference type="CDD" id="cd22923">
    <property type="entry name" value="HFD_Aq328-like_rpt2"/>
    <property type="match status" value="1"/>
</dbReference>
<proteinExistence type="predicted"/>
<accession>A0A1H4YL91</accession>
<dbReference type="SUPFAM" id="SSF47113">
    <property type="entry name" value="Histone-fold"/>
    <property type="match status" value="1"/>
</dbReference>
<dbReference type="Proteomes" id="UP000198992">
    <property type="component" value="Unassembled WGS sequence"/>
</dbReference>
<gene>
    <name evidence="1" type="ORF">SAMN05444164_3990</name>
</gene>